<organism evidence="1 2">
    <name type="scientific">Ramazzottius varieornatus</name>
    <name type="common">Water bear</name>
    <name type="synonym">Tardigrade</name>
    <dbReference type="NCBI Taxonomy" id="947166"/>
    <lineage>
        <taxon>Eukaryota</taxon>
        <taxon>Metazoa</taxon>
        <taxon>Ecdysozoa</taxon>
        <taxon>Tardigrada</taxon>
        <taxon>Eutardigrada</taxon>
        <taxon>Parachela</taxon>
        <taxon>Hypsibioidea</taxon>
        <taxon>Ramazzottiidae</taxon>
        <taxon>Ramazzottius</taxon>
    </lineage>
</organism>
<proteinExistence type="predicted"/>
<accession>A0A1D1VPB2</accession>
<sequence length="137" mass="15692">MVYHLRVLAYRTPTDARFSSTTVSARQLQCNIAPTIFVIDGFSISVKSSCLASQYYCTRVCDVIHLLHVMVRTFGVYTDKGWNVVFIETEIHLVQYRRTSFWRSSSVASAQYVWTIGWGHLSIGSRQCLQAFSRNPE</sequence>
<name>A0A1D1VPB2_RAMVA</name>
<reference evidence="1 2" key="1">
    <citation type="journal article" date="2016" name="Nat. Commun.">
        <title>Extremotolerant tardigrade genome and improved radiotolerance of human cultured cells by tardigrade-unique protein.</title>
        <authorList>
            <person name="Hashimoto T."/>
            <person name="Horikawa D.D."/>
            <person name="Saito Y."/>
            <person name="Kuwahara H."/>
            <person name="Kozuka-Hata H."/>
            <person name="Shin-I T."/>
            <person name="Minakuchi Y."/>
            <person name="Ohishi K."/>
            <person name="Motoyama A."/>
            <person name="Aizu T."/>
            <person name="Enomoto A."/>
            <person name="Kondo K."/>
            <person name="Tanaka S."/>
            <person name="Hara Y."/>
            <person name="Koshikawa S."/>
            <person name="Sagara H."/>
            <person name="Miura T."/>
            <person name="Yokobori S."/>
            <person name="Miyagawa K."/>
            <person name="Suzuki Y."/>
            <person name="Kubo T."/>
            <person name="Oyama M."/>
            <person name="Kohara Y."/>
            <person name="Fujiyama A."/>
            <person name="Arakawa K."/>
            <person name="Katayama T."/>
            <person name="Toyoda A."/>
            <person name="Kunieda T."/>
        </authorList>
    </citation>
    <scope>NUCLEOTIDE SEQUENCE [LARGE SCALE GENOMIC DNA]</scope>
    <source>
        <strain evidence="1 2">YOKOZUNA-1</strain>
    </source>
</reference>
<keyword evidence="2" id="KW-1185">Reference proteome</keyword>
<evidence type="ECO:0000313" key="1">
    <source>
        <dbReference type="EMBL" id="GAV03415.1"/>
    </source>
</evidence>
<dbReference type="Proteomes" id="UP000186922">
    <property type="component" value="Unassembled WGS sequence"/>
</dbReference>
<dbReference type="EMBL" id="BDGG01000009">
    <property type="protein sequence ID" value="GAV03415.1"/>
    <property type="molecule type" value="Genomic_DNA"/>
</dbReference>
<comment type="caution">
    <text evidence="1">The sequence shown here is derived from an EMBL/GenBank/DDBJ whole genome shotgun (WGS) entry which is preliminary data.</text>
</comment>
<gene>
    <name evidence="1" type="primary">RvY_13842</name>
    <name evidence="1" type="synonym">RvY_13842.1</name>
    <name evidence="1" type="ORF">RvY_13842-1</name>
</gene>
<evidence type="ECO:0000313" key="2">
    <source>
        <dbReference type="Proteomes" id="UP000186922"/>
    </source>
</evidence>
<dbReference type="AlphaFoldDB" id="A0A1D1VPB2"/>
<protein>
    <submittedName>
        <fullName evidence="1">Uncharacterized protein</fullName>
    </submittedName>
</protein>